<evidence type="ECO:0000256" key="3">
    <source>
        <dbReference type="PIRSR" id="PIRSR600841-3"/>
    </source>
</evidence>
<dbReference type="InterPro" id="IPR000841">
    <property type="entry name" value="Pept_M23A_Blytic"/>
</dbReference>
<gene>
    <name evidence="5" type="ORF">AZ78_2137</name>
</gene>
<feature type="chain" id="PRO_5007131686" evidence="4">
    <location>
        <begin position="27"/>
        <end position="378"/>
    </location>
</feature>
<keyword evidence="5" id="KW-0645">Protease</keyword>
<dbReference type="GO" id="GO:0004222">
    <property type="term" value="F:metalloendopeptidase activity"/>
    <property type="evidence" value="ECO:0007669"/>
    <property type="project" value="InterPro"/>
</dbReference>
<dbReference type="PRINTS" id="PR00933">
    <property type="entry name" value="BLYTICPTASE"/>
</dbReference>
<proteinExistence type="predicted"/>
<keyword evidence="2" id="KW-0862">Zinc</keyword>
<evidence type="ECO:0000313" key="6">
    <source>
        <dbReference type="Proteomes" id="UP000023435"/>
    </source>
</evidence>
<comment type="caution">
    <text evidence="5">The sequence shown here is derived from an EMBL/GenBank/DDBJ whole genome shotgun (WGS) entry which is preliminary data.</text>
</comment>
<dbReference type="InterPro" id="IPR011055">
    <property type="entry name" value="Dup_hybrid_motif"/>
</dbReference>
<feature type="signal peptide" evidence="4">
    <location>
        <begin position="1"/>
        <end position="26"/>
    </location>
</feature>
<evidence type="ECO:0000256" key="4">
    <source>
        <dbReference type="SAM" id="SignalP"/>
    </source>
</evidence>
<dbReference type="GO" id="GO:0006508">
    <property type="term" value="P:proteolysis"/>
    <property type="evidence" value="ECO:0007669"/>
    <property type="project" value="UniProtKB-KW"/>
</dbReference>
<feature type="disulfide bond" evidence="3">
    <location>
        <begin position="265"/>
        <end position="311"/>
    </location>
</feature>
<feature type="active site" description="Proton donor/acceptor" evidence="1">
    <location>
        <position position="281"/>
    </location>
</feature>
<feature type="binding site" evidence="2">
    <location>
        <position position="221"/>
    </location>
    <ligand>
        <name>Zn(2+)</name>
        <dbReference type="ChEBI" id="CHEBI:29105"/>
    </ligand>
</feature>
<reference evidence="5 6" key="1">
    <citation type="journal article" date="2014" name="Genome Announc.">
        <title>Draft Genome Sequence of Lysobacter capsici AZ78, a Bacterium Antagonistic to Plant-Pathogenic Oomycetes.</title>
        <authorList>
            <person name="Puopolo G."/>
            <person name="Sonego P."/>
            <person name="Engelen K."/>
            <person name="Pertot I."/>
        </authorList>
    </citation>
    <scope>NUCLEOTIDE SEQUENCE [LARGE SCALE GENOMIC DNA]</scope>
    <source>
        <strain evidence="5 6">AZ78</strain>
    </source>
</reference>
<keyword evidence="2" id="KW-0479">Metal-binding</keyword>
<feature type="active site" description="Proton donor/acceptor" evidence="1">
    <location>
        <position position="320"/>
    </location>
</feature>
<keyword evidence="3" id="KW-1015">Disulfide bond</keyword>
<dbReference type="RefSeq" id="WP_153019008.1">
    <property type="nucleotide sequence ID" value="NZ_JAJA02000001.1"/>
</dbReference>
<dbReference type="Proteomes" id="UP000023435">
    <property type="component" value="Unassembled WGS sequence"/>
</dbReference>
<dbReference type="EMBL" id="JAJA02000001">
    <property type="protein sequence ID" value="KWS04587.1"/>
    <property type="molecule type" value="Genomic_DNA"/>
</dbReference>
<feature type="binding site" evidence="2">
    <location>
        <position position="235"/>
    </location>
    <ligand>
        <name>Zn(2+)</name>
        <dbReference type="ChEBI" id="CHEBI:29105"/>
    </ligand>
</feature>
<keyword evidence="4" id="KW-0732">Signal</keyword>
<dbReference type="GO" id="GO:0046872">
    <property type="term" value="F:metal ion binding"/>
    <property type="evidence" value="ECO:0007669"/>
    <property type="project" value="UniProtKB-KW"/>
</dbReference>
<feature type="binding site" evidence="2">
    <location>
        <position position="322"/>
    </location>
    <ligand>
        <name>Zn(2+)</name>
        <dbReference type="ChEBI" id="CHEBI:29105"/>
    </ligand>
</feature>
<evidence type="ECO:0000256" key="2">
    <source>
        <dbReference type="PIRSR" id="PIRSR600841-2"/>
    </source>
</evidence>
<evidence type="ECO:0000313" key="5">
    <source>
        <dbReference type="EMBL" id="KWS04587.1"/>
    </source>
</evidence>
<protein>
    <submittedName>
        <fullName evidence="5">LasA protease</fullName>
    </submittedName>
</protein>
<dbReference type="Gene3D" id="2.70.70.10">
    <property type="entry name" value="Glucose Permease (Domain IIA)"/>
    <property type="match status" value="1"/>
</dbReference>
<dbReference type="AlphaFoldDB" id="A0A108U8N1"/>
<keyword evidence="5" id="KW-0378">Hydrolase</keyword>
<comment type="cofactor">
    <cofactor evidence="2">
        <name>Zn(2+)</name>
        <dbReference type="ChEBI" id="CHEBI:29105"/>
    </cofactor>
    <text evidence="2">Binds 1 zinc ion per subunit.</text>
</comment>
<evidence type="ECO:0000256" key="1">
    <source>
        <dbReference type="PIRSR" id="PIRSR600841-1"/>
    </source>
</evidence>
<keyword evidence="6" id="KW-1185">Reference proteome</keyword>
<accession>A0A108U8N1</accession>
<sequence>MKAISGARITLLAGCVLIAICGGAAAAERGGLSGEDLVYSYDEMFDFDTDTYLAKHAPHLRKHSEEISHWAGYSGISPKVLIALMEQQSGAVSAKRASNRPFGKLARADGFGAQTREVALALRESLYERDPDGAKGPVTLARANPLQALFERAGDSEPAAALRGDGEFQLVYGRLFNEPRQARPTSDRFAKAGPDVQPLSPNGLLQFPFPRGASWHVGGAHTNTGSGNYPMSSLDMSRGGGWGSNQNGNWVSASAAGSFKRHSSCFAEVVHSGGWSTTYYHLMNIQYNTGANVSMNTAIANPANTQAQALCNGGSSTGPHEHWSLKQNGSFYHLNGTYLSGYRITATGSSYDTNCSRFYLTKNGQNYCYGYYTNPGPN</sequence>
<dbReference type="SUPFAM" id="SSF51261">
    <property type="entry name" value="Duplicated hybrid motif"/>
    <property type="match status" value="1"/>
</dbReference>
<dbReference type="CDD" id="cd12797">
    <property type="entry name" value="M23_peptidase"/>
    <property type="match status" value="1"/>
</dbReference>
<dbReference type="OrthoDB" id="6188067at2"/>
<name>A0A108U8N1_9GAMM</name>
<organism evidence="5 6">
    <name type="scientific">Lysobacter capsici AZ78</name>
    <dbReference type="NCBI Taxonomy" id="1444315"/>
    <lineage>
        <taxon>Bacteria</taxon>
        <taxon>Pseudomonadati</taxon>
        <taxon>Pseudomonadota</taxon>
        <taxon>Gammaproteobacteria</taxon>
        <taxon>Lysobacterales</taxon>
        <taxon>Lysobacteraceae</taxon>
        <taxon>Lysobacter</taxon>
    </lineage>
</organism>